<feature type="chain" id="PRO_5001721983" evidence="1">
    <location>
        <begin position="20"/>
        <end position="116"/>
    </location>
</feature>
<proteinExistence type="predicted"/>
<sequence>MRILMATMLGVFISFSAYSKSIDDFFNENTALRDDIFTKEAVYDQAMVYALADMRRVDPSSVASNKQLNEAMSKNGYNYSMLGMRVLKSVCKDNDVMEINRLTEKECRIISSYQEK</sequence>
<dbReference type="Proteomes" id="UP000028483">
    <property type="component" value="Unassembled WGS sequence"/>
</dbReference>
<dbReference type="EMBL" id="CBSX010000145">
    <property type="protein sequence ID" value="CDH06493.1"/>
    <property type="molecule type" value="Genomic_DNA"/>
</dbReference>
<accession>A0A077P7I1</accession>
<protein>
    <submittedName>
        <fullName evidence="2">Uncharacterized protein</fullName>
    </submittedName>
</protein>
<dbReference type="AlphaFoldDB" id="A0A077P7I1"/>
<evidence type="ECO:0000256" key="1">
    <source>
        <dbReference type="SAM" id="SignalP"/>
    </source>
</evidence>
<keyword evidence="1" id="KW-0732">Signal</keyword>
<dbReference type="HOGENOM" id="CLU_2095944_0_0_6"/>
<organism evidence="2">
    <name type="scientific">Xenorhabdus bovienii str. oregonense</name>
    <dbReference type="NCBI Taxonomy" id="1398202"/>
    <lineage>
        <taxon>Bacteria</taxon>
        <taxon>Pseudomonadati</taxon>
        <taxon>Pseudomonadota</taxon>
        <taxon>Gammaproteobacteria</taxon>
        <taxon>Enterobacterales</taxon>
        <taxon>Morganellaceae</taxon>
        <taxon>Xenorhabdus</taxon>
    </lineage>
</organism>
<comment type="caution">
    <text evidence="2">The sequence shown here is derived from an EMBL/GenBank/DDBJ whole genome shotgun (WGS) entry which is preliminary data.</text>
</comment>
<reference evidence="2" key="1">
    <citation type="submission" date="2013-07" db="EMBL/GenBank/DDBJ databases">
        <title>Sub-species coevolution in mutualistic symbiosis.</title>
        <authorList>
            <person name="Murfin K."/>
            <person name="Klassen J."/>
            <person name="Lee M."/>
            <person name="Forst S."/>
            <person name="Stock P."/>
            <person name="Goodrich-Blair H."/>
        </authorList>
    </citation>
    <scope>NUCLEOTIDE SEQUENCE [LARGE SCALE GENOMIC DNA]</scope>
    <source>
        <strain evidence="2">Oregonense</strain>
    </source>
</reference>
<feature type="signal peptide" evidence="1">
    <location>
        <begin position="1"/>
        <end position="19"/>
    </location>
</feature>
<gene>
    <name evidence="2" type="ORF">XBO1_2290030</name>
</gene>
<evidence type="ECO:0000313" key="2">
    <source>
        <dbReference type="EMBL" id="CDH06493.1"/>
    </source>
</evidence>
<name>A0A077P7I1_XENBV</name>